<dbReference type="Proteomes" id="UP000010121">
    <property type="component" value="Unassembled WGS sequence"/>
</dbReference>
<dbReference type="OrthoDB" id="7689895at2"/>
<reference evidence="1 2" key="1">
    <citation type="submission" date="2009-08" db="EMBL/GenBank/DDBJ databases">
        <title>The draft genome of Rhodobacter sp. SW2.</title>
        <authorList>
            <consortium name="US DOE Joint Genome Institute (JGI-PGF)"/>
            <person name="Lucas S."/>
            <person name="Copeland A."/>
            <person name="Lapidus A."/>
            <person name="Glavina del Rio T."/>
            <person name="Tice H."/>
            <person name="Bruce D."/>
            <person name="Goodwin L."/>
            <person name="Pitluck S."/>
            <person name="Larimer F."/>
            <person name="Land M.L."/>
            <person name="Hauser L."/>
            <person name="Emerson D."/>
        </authorList>
    </citation>
    <scope>NUCLEOTIDE SEQUENCE [LARGE SCALE GENOMIC DNA]</scope>
    <source>
        <strain evidence="1 2">SW2</strain>
    </source>
</reference>
<keyword evidence="2" id="KW-1185">Reference proteome</keyword>
<organism evidence="1 2">
    <name type="scientific">Rhodobacter ferrooxidans</name>
    <dbReference type="NCBI Taxonomy" id="371731"/>
    <lineage>
        <taxon>Bacteria</taxon>
        <taxon>Pseudomonadati</taxon>
        <taxon>Pseudomonadota</taxon>
        <taxon>Alphaproteobacteria</taxon>
        <taxon>Rhodobacterales</taxon>
        <taxon>Rhodobacter group</taxon>
        <taxon>Rhodobacter</taxon>
    </lineage>
</organism>
<evidence type="ECO:0000313" key="1">
    <source>
        <dbReference type="EMBL" id="EEW26545.1"/>
    </source>
</evidence>
<comment type="caution">
    <text evidence="1">The sequence shown here is derived from an EMBL/GenBank/DDBJ whole genome shotgun (WGS) entry which is preliminary data.</text>
</comment>
<dbReference type="EMBL" id="ACYY01000002">
    <property type="protein sequence ID" value="EEW26545.1"/>
    <property type="molecule type" value="Genomic_DNA"/>
</dbReference>
<dbReference type="RefSeq" id="WP_008027426.1">
    <property type="nucleotide sequence ID" value="NZ_ACYY01000002.1"/>
</dbReference>
<dbReference type="eggNOG" id="ENOG5032PBJ">
    <property type="taxonomic scope" value="Bacteria"/>
</dbReference>
<accession>C8RX20</accession>
<evidence type="ECO:0000313" key="2">
    <source>
        <dbReference type="Proteomes" id="UP000010121"/>
    </source>
</evidence>
<protein>
    <submittedName>
        <fullName evidence="1">Uncharacterized protein</fullName>
    </submittedName>
</protein>
<name>C8RX20_9RHOB</name>
<proteinExistence type="predicted"/>
<gene>
    <name evidence="1" type="ORF">Rsw2DRAFT_0348</name>
</gene>
<dbReference type="AlphaFoldDB" id="C8RX20"/>
<sequence>MHKLSPADELAEIRAEISRLKAREAVLRTIFLNSPDEALIGRWSRIEVGTTRARVFDAKLLPQEIRDDPRYWRERVTQTVFCRPLAPAPTPRPGWPIRRELPGVPLH</sequence>